<dbReference type="Gene3D" id="3.30.530.20">
    <property type="match status" value="1"/>
</dbReference>
<dbReference type="SUPFAM" id="SSF55961">
    <property type="entry name" value="Bet v1-like"/>
    <property type="match status" value="1"/>
</dbReference>
<evidence type="ECO:0000256" key="1">
    <source>
        <dbReference type="SAM" id="MobiDB-lite"/>
    </source>
</evidence>
<feature type="region of interest" description="Disordered" evidence="1">
    <location>
        <begin position="173"/>
        <end position="200"/>
    </location>
</feature>
<dbReference type="Proteomes" id="UP000295293">
    <property type="component" value="Unassembled WGS sequence"/>
</dbReference>
<gene>
    <name evidence="3" type="ORF">DFR29_111136</name>
</gene>
<keyword evidence="2" id="KW-0732">Signal</keyword>
<dbReference type="InterPro" id="IPR023393">
    <property type="entry name" value="START-like_dom_sf"/>
</dbReference>
<feature type="chain" id="PRO_5020897381" description="Polyketide cyclase/dehydrase/lipid transport protein" evidence="2">
    <location>
        <begin position="20"/>
        <end position="200"/>
    </location>
</feature>
<feature type="signal peptide" evidence="2">
    <location>
        <begin position="1"/>
        <end position="19"/>
    </location>
</feature>
<protein>
    <recommendedName>
        <fullName evidence="5">Polyketide cyclase/dehydrase/lipid transport protein</fullName>
    </recommendedName>
</protein>
<comment type="caution">
    <text evidence="3">The sequence shown here is derived from an EMBL/GenBank/DDBJ whole genome shotgun (WGS) entry which is preliminary data.</text>
</comment>
<sequence>MRIGLGVTALLLAAGTANAAVKQSAPEGFIVEHRLSIAAPPAQAWAALGQPGKWWPKEHTWSGDAANLSMDLALGGCFCERWKDGGAEHGRVVMFKREQLLRLNAALGPMQDMAVSGVLSIAIAAKDEGSEAVVTYRVSGTPAHAFDKMATVVDQVIGLQFGGWASYAASAAPAGKADKAGKAAKGDKGEKGGKGEKGEK</sequence>
<keyword evidence="4" id="KW-1185">Reference proteome</keyword>
<dbReference type="AlphaFoldDB" id="A0A4V3DLT5"/>
<dbReference type="OrthoDB" id="5735475at2"/>
<accession>A0A4V3DLT5</accession>
<dbReference type="RefSeq" id="WP_133819974.1">
    <property type="nucleotide sequence ID" value="NZ_SNZH01000011.1"/>
</dbReference>
<feature type="compositionally biased region" description="Basic and acidic residues" evidence="1">
    <location>
        <begin position="176"/>
        <end position="200"/>
    </location>
</feature>
<proteinExistence type="predicted"/>
<dbReference type="EMBL" id="SNZH01000011">
    <property type="protein sequence ID" value="TDR41224.1"/>
    <property type="molecule type" value="Genomic_DNA"/>
</dbReference>
<evidence type="ECO:0000313" key="3">
    <source>
        <dbReference type="EMBL" id="TDR41224.1"/>
    </source>
</evidence>
<evidence type="ECO:0000313" key="4">
    <source>
        <dbReference type="Proteomes" id="UP000295293"/>
    </source>
</evidence>
<evidence type="ECO:0008006" key="5">
    <source>
        <dbReference type="Google" id="ProtNLM"/>
    </source>
</evidence>
<reference evidence="3 4" key="1">
    <citation type="submission" date="2019-03" db="EMBL/GenBank/DDBJ databases">
        <title>Genomic Encyclopedia of Type Strains, Phase IV (KMG-IV): sequencing the most valuable type-strain genomes for metagenomic binning, comparative biology and taxonomic classification.</title>
        <authorList>
            <person name="Goeker M."/>
        </authorList>
    </citation>
    <scope>NUCLEOTIDE SEQUENCE [LARGE SCALE GENOMIC DNA]</scope>
    <source>
        <strain evidence="3 4">DSM 21667</strain>
    </source>
</reference>
<name>A0A4V3DLT5_9GAMM</name>
<evidence type="ECO:0000256" key="2">
    <source>
        <dbReference type="SAM" id="SignalP"/>
    </source>
</evidence>
<organism evidence="3 4">
    <name type="scientific">Tahibacter aquaticus</name>
    <dbReference type="NCBI Taxonomy" id="520092"/>
    <lineage>
        <taxon>Bacteria</taxon>
        <taxon>Pseudomonadati</taxon>
        <taxon>Pseudomonadota</taxon>
        <taxon>Gammaproteobacteria</taxon>
        <taxon>Lysobacterales</taxon>
        <taxon>Rhodanobacteraceae</taxon>
        <taxon>Tahibacter</taxon>
    </lineage>
</organism>